<dbReference type="Proteomes" id="UP000816034">
    <property type="component" value="Unassembled WGS sequence"/>
</dbReference>
<dbReference type="AlphaFoldDB" id="A0AA88KJK5"/>
<sequence>MNIFKSLGRTTSFKSNNAENWQKRDVELFFERIGLAPLTDSVFGKNNPLLTFIDSGAKLLSSFQTIRSNADTMLEARNSCASLYDPYSIYDNNNGSNSENSNDPKMTELQGLIGLFLQPSSSGGRSVKQRLQNLDQLLKLKKAYEKDRKQDPNNDDASSSLEMGKKFDPEDENDFFMFQQNFIMDHLIASQFFRLEPKNGTKANSSLSRINVNATSEFIAFNENVTFNDLRKLYMQLNNLFENANHFNESFVEFEKNKGSKPLYITSSEKGGMFESTTSFDSVEFGFIGNDVDCRLLTTKQVIEFLRHKKIEHNCLKKVIEDNQIDGQTFVTLRHPLEWMILLFPSRNEIAEKGNRKNSPKSHPYEALQSLAIVISNIIRVICSNKFLLGGELKELKDFHV</sequence>
<keyword evidence="3" id="KW-1185">Reference proteome</keyword>
<gene>
    <name evidence="2" type="ORF">C9374_002884</name>
</gene>
<evidence type="ECO:0000313" key="2">
    <source>
        <dbReference type="EMBL" id="KAG2385735.1"/>
    </source>
</evidence>
<proteinExistence type="predicted"/>
<dbReference type="GeneID" id="68095339"/>
<accession>A0AA88KJK5</accession>
<dbReference type="RefSeq" id="XP_044549728.1">
    <property type="nucleotide sequence ID" value="XM_044692350.1"/>
</dbReference>
<reference evidence="2 3" key="1">
    <citation type="journal article" date="2018" name="BMC Genomics">
        <title>The genome of Naegleria lovaniensis, the basis for a comparative approach to unravel pathogenicity factors of the human pathogenic amoeba N. fowleri.</title>
        <authorList>
            <person name="Liechti N."/>
            <person name="Schurch N."/>
            <person name="Bruggmann R."/>
            <person name="Wittwer M."/>
        </authorList>
    </citation>
    <scope>NUCLEOTIDE SEQUENCE [LARGE SCALE GENOMIC DNA]</scope>
    <source>
        <strain evidence="2 3">ATCC 30569</strain>
    </source>
</reference>
<name>A0AA88KJK5_NAELO</name>
<comment type="caution">
    <text evidence="2">The sequence shown here is derived from an EMBL/GenBank/DDBJ whole genome shotgun (WGS) entry which is preliminary data.</text>
</comment>
<protein>
    <submittedName>
        <fullName evidence="2">Uncharacterized protein</fullName>
    </submittedName>
</protein>
<dbReference type="EMBL" id="PYSW02000017">
    <property type="protein sequence ID" value="KAG2385735.1"/>
    <property type="molecule type" value="Genomic_DNA"/>
</dbReference>
<feature type="region of interest" description="Disordered" evidence="1">
    <location>
        <begin position="144"/>
        <end position="164"/>
    </location>
</feature>
<evidence type="ECO:0000313" key="3">
    <source>
        <dbReference type="Proteomes" id="UP000816034"/>
    </source>
</evidence>
<organism evidence="2 3">
    <name type="scientific">Naegleria lovaniensis</name>
    <name type="common">Amoeba</name>
    <dbReference type="NCBI Taxonomy" id="51637"/>
    <lineage>
        <taxon>Eukaryota</taxon>
        <taxon>Discoba</taxon>
        <taxon>Heterolobosea</taxon>
        <taxon>Tetramitia</taxon>
        <taxon>Eutetramitia</taxon>
        <taxon>Vahlkampfiidae</taxon>
        <taxon>Naegleria</taxon>
    </lineage>
</organism>
<evidence type="ECO:0000256" key="1">
    <source>
        <dbReference type="SAM" id="MobiDB-lite"/>
    </source>
</evidence>